<gene>
    <name evidence="1" type="ORF">HF999_13960</name>
</gene>
<sequence>MSTMTIEIGEQTHTIDLGEANGQGEFLTGDLAAGYGHIWFQLDGQPVGALCVTRVGGKIRATLGHVDEVTGEQWISTATVEARALDEAGAIG</sequence>
<dbReference type="AlphaFoldDB" id="A0A846X1K4"/>
<evidence type="ECO:0000313" key="2">
    <source>
        <dbReference type="Proteomes" id="UP000582646"/>
    </source>
</evidence>
<proteinExistence type="predicted"/>
<dbReference type="EMBL" id="JAAXOQ010000018">
    <property type="protein sequence ID" value="NKY19467.1"/>
    <property type="molecule type" value="Genomic_DNA"/>
</dbReference>
<name>A0A846X1K4_9ACTN</name>
<accession>A0A846X1K4</accession>
<evidence type="ECO:0000313" key="1">
    <source>
        <dbReference type="EMBL" id="NKY19467.1"/>
    </source>
</evidence>
<dbReference type="RefSeq" id="WP_168546463.1">
    <property type="nucleotide sequence ID" value="NZ_BAAAKS010000019.1"/>
</dbReference>
<keyword evidence="2" id="KW-1185">Reference proteome</keyword>
<dbReference type="Proteomes" id="UP000582646">
    <property type="component" value="Unassembled WGS sequence"/>
</dbReference>
<comment type="caution">
    <text evidence="1">The sequence shown here is derived from an EMBL/GenBank/DDBJ whole genome shotgun (WGS) entry which is preliminary data.</text>
</comment>
<protein>
    <submittedName>
        <fullName evidence="1">Uncharacterized protein</fullName>
    </submittedName>
</protein>
<organism evidence="1 2">
    <name type="scientific">Tsukamurella spumae</name>
    <dbReference type="NCBI Taxonomy" id="44753"/>
    <lineage>
        <taxon>Bacteria</taxon>
        <taxon>Bacillati</taxon>
        <taxon>Actinomycetota</taxon>
        <taxon>Actinomycetes</taxon>
        <taxon>Mycobacteriales</taxon>
        <taxon>Tsukamurellaceae</taxon>
        <taxon>Tsukamurella</taxon>
    </lineage>
</organism>
<reference evidence="1 2" key="1">
    <citation type="submission" date="2020-04" db="EMBL/GenBank/DDBJ databases">
        <title>MicrobeNet Type strains.</title>
        <authorList>
            <person name="Nicholson A.C."/>
        </authorList>
    </citation>
    <scope>NUCLEOTIDE SEQUENCE [LARGE SCALE GENOMIC DNA]</scope>
    <source>
        <strain evidence="1 2">DSM 44113</strain>
    </source>
</reference>